<evidence type="ECO:0000313" key="3">
    <source>
        <dbReference type="Proteomes" id="UP000799324"/>
    </source>
</evidence>
<dbReference type="OrthoDB" id="3935706at2759"/>
<evidence type="ECO:0000313" key="2">
    <source>
        <dbReference type="EMBL" id="KAF2651826.1"/>
    </source>
</evidence>
<dbReference type="CDD" id="cd09917">
    <property type="entry name" value="F-box_SF"/>
    <property type="match status" value="1"/>
</dbReference>
<feature type="domain" description="F-box" evidence="1">
    <location>
        <begin position="6"/>
        <end position="52"/>
    </location>
</feature>
<keyword evidence="3" id="KW-1185">Reference proteome</keyword>
<sequence>MATLTGLPNELILEIASFISGPRGFRHQSLKSLALVCRSLRFIAQDELYSRVEIPIPTDFTAHGSSKIGLLARTLCECPNLAERVKKLDVWVLDRDSGHQTRACRVNIAKMDDEECICGWSAAARVCRDYMGAQDGSAENELYTYSWDYKIRCGHEPALCGLILSVCSDLKDLTLNYLTQFDLDSRRDLGRDDWLASSLHQSAFFPHYGKHQNDVFALINGLSSLERFTTNCLAPWEVVSLPRLHDLQVDVTGSGPHRFSLVSHDPPLGTFRPSITKLIITTPLDTLGGACPKYVHLYLQALVSSLQSLRHLFLQISNRNSWYEEDQISGLLMNWPSYNNILYMIADEHSHLETLGVDISGIGPLTGQGMAQLSRFKSLTELSKLPGLRRIIGPQELFLEVKDGVGHIIEMPRCIESIHIVDPTPAFRYMLKHIVDRQSTDFAYLKEISLWRYGLEVIPFDEEWGVEKDIERLRRAGIRVIMDKELKGPWKEAILP</sequence>
<dbReference type="AlphaFoldDB" id="A0A6A6SVS8"/>
<reference evidence="2" key="1">
    <citation type="journal article" date="2020" name="Stud. Mycol.">
        <title>101 Dothideomycetes genomes: a test case for predicting lifestyles and emergence of pathogens.</title>
        <authorList>
            <person name="Haridas S."/>
            <person name="Albert R."/>
            <person name="Binder M."/>
            <person name="Bloem J."/>
            <person name="Labutti K."/>
            <person name="Salamov A."/>
            <person name="Andreopoulos B."/>
            <person name="Baker S."/>
            <person name="Barry K."/>
            <person name="Bills G."/>
            <person name="Bluhm B."/>
            <person name="Cannon C."/>
            <person name="Castanera R."/>
            <person name="Culley D."/>
            <person name="Daum C."/>
            <person name="Ezra D."/>
            <person name="Gonzalez J."/>
            <person name="Henrissat B."/>
            <person name="Kuo A."/>
            <person name="Liang C."/>
            <person name="Lipzen A."/>
            <person name="Lutzoni F."/>
            <person name="Magnuson J."/>
            <person name="Mondo S."/>
            <person name="Nolan M."/>
            <person name="Ohm R."/>
            <person name="Pangilinan J."/>
            <person name="Park H.-J."/>
            <person name="Ramirez L."/>
            <person name="Alfaro M."/>
            <person name="Sun H."/>
            <person name="Tritt A."/>
            <person name="Yoshinaga Y."/>
            <person name="Zwiers L.-H."/>
            <person name="Turgeon B."/>
            <person name="Goodwin S."/>
            <person name="Spatafora J."/>
            <person name="Crous P."/>
            <person name="Grigoriev I."/>
        </authorList>
    </citation>
    <scope>NUCLEOTIDE SEQUENCE</scope>
    <source>
        <strain evidence="2">CBS 122681</strain>
    </source>
</reference>
<evidence type="ECO:0000259" key="1">
    <source>
        <dbReference type="Pfam" id="PF12937"/>
    </source>
</evidence>
<organism evidence="2 3">
    <name type="scientific">Lophiostoma macrostomum CBS 122681</name>
    <dbReference type="NCBI Taxonomy" id="1314788"/>
    <lineage>
        <taxon>Eukaryota</taxon>
        <taxon>Fungi</taxon>
        <taxon>Dikarya</taxon>
        <taxon>Ascomycota</taxon>
        <taxon>Pezizomycotina</taxon>
        <taxon>Dothideomycetes</taxon>
        <taxon>Pleosporomycetidae</taxon>
        <taxon>Pleosporales</taxon>
        <taxon>Lophiostomataceae</taxon>
        <taxon>Lophiostoma</taxon>
    </lineage>
</organism>
<dbReference type="Pfam" id="PF12937">
    <property type="entry name" value="F-box-like"/>
    <property type="match status" value="1"/>
</dbReference>
<accession>A0A6A6SVS8</accession>
<dbReference type="InterPro" id="IPR036047">
    <property type="entry name" value="F-box-like_dom_sf"/>
</dbReference>
<dbReference type="EMBL" id="MU004416">
    <property type="protein sequence ID" value="KAF2651826.1"/>
    <property type="molecule type" value="Genomic_DNA"/>
</dbReference>
<proteinExistence type="predicted"/>
<name>A0A6A6SVS8_9PLEO</name>
<dbReference type="SUPFAM" id="SSF81383">
    <property type="entry name" value="F-box domain"/>
    <property type="match status" value="1"/>
</dbReference>
<dbReference type="InterPro" id="IPR001810">
    <property type="entry name" value="F-box_dom"/>
</dbReference>
<dbReference type="Proteomes" id="UP000799324">
    <property type="component" value="Unassembled WGS sequence"/>
</dbReference>
<gene>
    <name evidence="2" type="ORF">K491DRAFT_719476</name>
</gene>
<protein>
    <recommendedName>
        <fullName evidence="1">F-box domain-containing protein</fullName>
    </recommendedName>
</protein>